<dbReference type="NCBIfam" id="TIGR03139">
    <property type="entry name" value="QueF-II"/>
    <property type="match status" value="1"/>
</dbReference>
<dbReference type="PANTHER" id="PTHR34354">
    <property type="entry name" value="NADPH-DEPENDENT 7-CYANO-7-DEAZAGUANINE REDUCTASE"/>
    <property type="match status" value="1"/>
</dbReference>
<dbReference type="EMBL" id="LR796771">
    <property type="protein sequence ID" value="CAB4165283.1"/>
    <property type="molecule type" value="Genomic_DNA"/>
</dbReference>
<evidence type="ECO:0000313" key="5">
    <source>
        <dbReference type="EMBL" id="CAB4165283.1"/>
    </source>
</evidence>
<dbReference type="InterPro" id="IPR016856">
    <property type="entry name" value="QueF_type1"/>
</dbReference>
<accession>A0A6J5P1V8</accession>
<dbReference type="InterPro" id="IPR050084">
    <property type="entry name" value="NADPH_dep_7-cyano-7-deazaG_red"/>
</dbReference>
<evidence type="ECO:0000256" key="4">
    <source>
        <dbReference type="ARBA" id="ARBA00023002"/>
    </source>
</evidence>
<evidence type="ECO:0000256" key="2">
    <source>
        <dbReference type="ARBA" id="ARBA00022785"/>
    </source>
</evidence>
<protein>
    <submittedName>
        <fullName evidence="5">COG0780 Enzyme related to GTP cyclohydrolase I</fullName>
    </submittedName>
</protein>
<dbReference type="PIRSF" id="PIRSF027377">
    <property type="entry name" value="Nitrile_oxidored_QueF"/>
    <property type="match status" value="1"/>
</dbReference>
<evidence type="ECO:0000256" key="1">
    <source>
        <dbReference type="ARBA" id="ARBA00022490"/>
    </source>
</evidence>
<dbReference type="GO" id="GO:0016787">
    <property type="term" value="F:hydrolase activity"/>
    <property type="evidence" value="ECO:0007669"/>
    <property type="project" value="UniProtKB-KW"/>
</dbReference>
<gene>
    <name evidence="5" type="ORF">UFOVP820_29</name>
</gene>
<dbReference type="GO" id="GO:0033739">
    <property type="term" value="F:preQ1 synthase activity"/>
    <property type="evidence" value="ECO:0007669"/>
    <property type="project" value="InterPro"/>
</dbReference>
<dbReference type="Gene3D" id="3.30.1130.10">
    <property type="match status" value="1"/>
</dbReference>
<dbReference type="InterPro" id="IPR043133">
    <property type="entry name" value="GTP-CH-I_C/QueF"/>
</dbReference>
<organism evidence="5">
    <name type="scientific">uncultured Caudovirales phage</name>
    <dbReference type="NCBI Taxonomy" id="2100421"/>
    <lineage>
        <taxon>Viruses</taxon>
        <taxon>Duplodnaviria</taxon>
        <taxon>Heunggongvirae</taxon>
        <taxon>Uroviricota</taxon>
        <taxon>Caudoviricetes</taxon>
        <taxon>Peduoviridae</taxon>
        <taxon>Maltschvirus</taxon>
        <taxon>Maltschvirus maltsch</taxon>
    </lineage>
</organism>
<dbReference type="Pfam" id="PF14489">
    <property type="entry name" value="QueF"/>
    <property type="match status" value="1"/>
</dbReference>
<reference evidence="5" key="1">
    <citation type="submission" date="2020-04" db="EMBL/GenBank/DDBJ databases">
        <authorList>
            <person name="Chiriac C."/>
            <person name="Salcher M."/>
            <person name="Ghai R."/>
            <person name="Kavagutti S V."/>
        </authorList>
    </citation>
    <scope>NUCLEOTIDE SEQUENCE</scope>
</reference>
<dbReference type="SUPFAM" id="SSF55620">
    <property type="entry name" value="Tetrahydrobiopterin biosynthesis enzymes-like"/>
    <property type="match status" value="1"/>
</dbReference>
<proteinExistence type="inferred from homology"/>
<keyword evidence="1" id="KW-0963">Cytoplasm</keyword>
<sequence length="151" mass="17039">MKKHNPEKLSVTDALTHLGSQKTEYVYSGADKTLLEWFPNPMPSGSLFTNTIDIKAPEFTSLCPLTGQPDFATIAVNYIPNERCVESKAFKLYLGSFRNVGEFHEACVTRIALDLVELLDPLYLVVEGQFTPRGGIPFWPRIEYTHPDPYN</sequence>
<dbReference type="HAMAP" id="MF_00818">
    <property type="entry name" value="QueF_type1"/>
    <property type="match status" value="1"/>
</dbReference>
<dbReference type="InterPro" id="IPR029500">
    <property type="entry name" value="QueF"/>
</dbReference>
<keyword evidence="2" id="KW-0671">Queuosine biosynthesis</keyword>
<name>A0A6J5P1V8_9CAUD</name>
<keyword evidence="5" id="KW-0378">Hydrolase</keyword>
<dbReference type="GO" id="GO:0008616">
    <property type="term" value="P:tRNA queuosine(34) biosynthetic process"/>
    <property type="evidence" value="ECO:0007669"/>
    <property type="project" value="UniProtKB-KW"/>
</dbReference>
<keyword evidence="3" id="KW-0521">NADP</keyword>
<dbReference type="PANTHER" id="PTHR34354:SF1">
    <property type="entry name" value="NADPH-DEPENDENT 7-CYANO-7-DEAZAGUANINE REDUCTASE"/>
    <property type="match status" value="1"/>
</dbReference>
<evidence type="ECO:0000256" key="3">
    <source>
        <dbReference type="ARBA" id="ARBA00022857"/>
    </source>
</evidence>
<keyword evidence="4" id="KW-0560">Oxidoreductase</keyword>